<evidence type="ECO:0000313" key="13">
    <source>
        <dbReference type="WBParaSite" id="Gr19_v10_g162.t1"/>
    </source>
</evidence>
<dbReference type="Pfam" id="PF00300">
    <property type="entry name" value="His_Phos_1"/>
    <property type="match status" value="2"/>
</dbReference>
<dbReference type="AlphaFoldDB" id="A0A914HE80"/>
<evidence type="ECO:0000256" key="6">
    <source>
        <dbReference type="ARBA" id="ARBA00039765"/>
    </source>
</evidence>
<keyword evidence="4" id="KW-0496">Mitochondrion</keyword>
<evidence type="ECO:0000256" key="5">
    <source>
        <dbReference type="ARBA" id="ARBA00022801"/>
    </source>
</evidence>
<reference evidence="13" key="1">
    <citation type="submission" date="2022-11" db="UniProtKB">
        <authorList>
            <consortium name="WormBaseParasite"/>
        </authorList>
    </citation>
    <scope>IDENTIFICATION</scope>
</reference>
<evidence type="ECO:0000256" key="4">
    <source>
        <dbReference type="ARBA" id="ARBA00022787"/>
    </source>
</evidence>
<dbReference type="GO" id="GO:0005741">
    <property type="term" value="C:mitochondrial outer membrane"/>
    <property type="evidence" value="ECO:0007669"/>
    <property type="project" value="UniProtKB-SubCell"/>
</dbReference>
<keyword evidence="4" id="KW-0472">Membrane</keyword>
<feature type="region of interest" description="Disordered" evidence="11">
    <location>
        <begin position="404"/>
        <end position="433"/>
    </location>
</feature>
<dbReference type="SUPFAM" id="SSF53254">
    <property type="entry name" value="Phosphoglycerate mutase-like"/>
    <property type="match status" value="1"/>
</dbReference>
<organism evidence="12 13">
    <name type="scientific">Globodera rostochiensis</name>
    <name type="common">Golden nematode worm</name>
    <name type="synonym">Heterodera rostochiensis</name>
    <dbReference type="NCBI Taxonomy" id="31243"/>
    <lineage>
        <taxon>Eukaryota</taxon>
        <taxon>Metazoa</taxon>
        <taxon>Ecdysozoa</taxon>
        <taxon>Nematoda</taxon>
        <taxon>Chromadorea</taxon>
        <taxon>Rhabditida</taxon>
        <taxon>Tylenchina</taxon>
        <taxon>Tylenchomorpha</taxon>
        <taxon>Tylenchoidea</taxon>
        <taxon>Heteroderidae</taxon>
        <taxon>Heteroderinae</taxon>
        <taxon>Globodera</taxon>
    </lineage>
</organism>
<accession>A0A914HE80</accession>
<dbReference type="InterPro" id="IPR051021">
    <property type="entry name" value="Mito_Ser/Thr_phosphatase"/>
</dbReference>
<comment type="similarity">
    <text evidence="2">Belongs to the phosphoglycerate mutase family. BPG-dependent PGAM subfamily.</text>
</comment>
<dbReference type="InterPro" id="IPR029033">
    <property type="entry name" value="His_PPase_superfam"/>
</dbReference>
<dbReference type="EC" id="3.1.3.16" evidence="3"/>
<proteinExistence type="inferred from homology"/>
<dbReference type="PANTHER" id="PTHR20935:SF0">
    <property type="entry name" value="SERINE_THREONINE-PROTEIN PHOSPHATASE PGAM5, MITOCHONDRIAL"/>
    <property type="match status" value="1"/>
</dbReference>
<keyword evidence="5" id="KW-0378">Hydrolase</keyword>
<evidence type="ECO:0000256" key="1">
    <source>
        <dbReference type="ARBA" id="ARBA00004294"/>
    </source>
</evidence>
<dbReference type="WBParaSite" id="Gr19_v10_g162.t1">
    <property type="protein sequence ID" value="Gr19_v10_g162.t1"/>
    <property type="gene ID" value="Gr19_v10_g162"/>
</dbReference>
<dbReference type="SMART" id="SM00855">
    <property type="entry name" value="PGAM"/>
    <property type="match status" value="1"/>
</dbReference>
<comment type="catalytic activity">
    <reaction evidence="9">
        <text>O-phospho-L-seryl-[protein] + H2O = L-seryl-[protein] + phosphate</text>
        <dbReference type="Rhea" id="RHEA:20629"/>
        <dbReference type="Rhea" id="RHEA-COMP:9863"/>
        <dbReference type="Rhea" id="RHEA-COMP:11604"/>
        <dbReference type="ChEBI" id="CHEBI:15377"/>
        <dbReference type="ChEBI" id="CHEBI:29999"/>
        <dbReference type="ChEBI" id="CHEBI:43474"/>
        <dbReference type="ChEBI" id="CHEBI:83421"/>
        <dbReference type="EC" id="3.1.3.16"/>
    </reaction>
</comment>
<dbReference type="Proteomes" id="UP000887572">
    <property type="component" value="Unplaced"/>
</dbReference>
<evidence type="ECO:0000256" key="8">
    <source>
        <dbReference type="ARBA" id="ARBA00042520"/>
    </source>
</evidence>
<protein>
    <recommendedName>
        <fullName evidence="6">Serine/threonine-protein phosphatase PGAM5, mitochondrial</fullName>
        <ecNumber evidence="3">3.1.3.16</ecNumber>
    </recommendedName>
    <alternativeName>
        <fullName evidence="8">Phosphoglycerate mutase family member 5 homolog</fullName>
    </alternativeName>
    <alternativeName>
        <fullName evidence="7">Serine/threonine-protein phosphatase Pgam5, mitochondrial</fullName>
    </alternativeName>
</protein>
<evidence type="ECO:0000256" key="10">
    <source>
        <dbReference type="ARBA" id="ARBA00048336"/>
    </source>
</evidence>
<comment type="subcellular location">
    <subcellularLocation>
        <location evidence="1">Mitochondrion outer membrane</location>
    </subcellularLocation>
</comment>
<dbReference type="PANTHER" id="PTHR20935">
    <property type="entry name" value="PHOSPHOGLYCERATE MUTASE-RELATED"/>
    <property type="match status" value="1"/>
</dbReference>
<evidence type="ECO:0000256" key="9">
    <source>
        <dbReference type="ARBA" id="ARBA00047761"/>
    </source>
</evidence>
<comment type="catalytic activity">
    <reaction evidence="10">
        <text>O-phospho-L-threonyl-[protein] + H2O = L-threonyl-[protein] + phosphate</text>
        <dbReference type="Rhea" id="RHEA:47004"/>
        <dbReference type="Rhea" id="RHEA-COMP:11060"/>
        <dbReference type="Rhea" id="RHEA-COMP:11605"/>
        <dbReference type="ChEBI" id="CHEBI:15377"/>
        <dbReference type="ChEBI" id="CHEBI:30013"/>
        <dbReference type="ChEBI" id="CHEBI:43474"/>
        <dbReference type="ChEBI" id="CHEBI:61977"/>
        <dbReference type="EC" id="3.1.3.16"/>
    </reaction>
</comment>
<keyword evidence="4" id="KW-1000">Mitochondrion outer membrane</keyword>
<dbReference type="InterPro" id="IPR013078">
    <property type="entry name" value="His_Pase_superF_clade-1"/>
</dbReference>
<evidence type="ECO:0000256" key="3">
    <source>
        <dbReference type="ARBA" id="ARBA00013081"/>
    </source>
</evidence>
<keyword evidence="12" id="KW-1185">Reference proteome</keyword>
<evidence type="ECO:0000256" key="2">
    <source>
        <dbReference type="ARBA" id="ARBA00006717"/>
    </source>
</evidence>
<evidence type="ECO:0000256" key="7">
    <source>
        <dbReference type="ARBA" id="ARBA00040722"/>
    </source>
</evidence>
<name>A0A914HE80_GLORO</name>
<dbReference type="GO" id="GO:0090141">
    <property type="term" value="P:positive regulation of mitochondrial fission"/>
    <property type="evidence" value="ECO:0007669"/>
    <property type="project" value="TreeGrafter"/>
</dbReference>
<dbReference type="GO" id="GO:0004722">
    <property type="term" value="F:protein serine/threonine phosphatase activity"/>
    <property type="evidence" value="ECO:0007669"/>
    <property type="project" value="UniProtKB-EC"/>
</dbReference>
<dbReference type="Gene3D" id="3.40.50.1240">
    <property type="entry name" value="Phosphoglycerate mutase-like"/>
    <property type="match status" value="1"/>
</dbReference>
<evidence type="ECO:0000313" key="12">
    <source>
        <dbReference type="Proteomes" id="UP000887572"/>
    </source>
</evidence>
<sequence length="433" mass="48283">MFRRFLIVGSPVAAVVGASAVGVALVNRRRFAPPVIDENASGEIQTLAVSRNGFGIDSLDNGGNSKLLQRWDHNWDKRDPLTLLDDDKYQAADKEGRKQMLAEVTPTATRNIFLIRHGQYVFDSERRHLTALGREQADLLGKRLAEHEVGTGKKFNKCFVSTLHRANETAQIALEHLPHVAQLTKNTDLLVEGAPCPPDPSHDTWKPSSYKFYADSARIEAAFRKHIHRAKPKQKENSYELYFFHANVIRYFVCRALQFPPEGWLRIGLANTSITWLQIRPSGRLTLRAMGDCGHLGPEKSGALSSSPNPFSIHPFTDECHLHLYGRHRIVALEQHTVGCELVNVGDRLPVRTVVEHDTREGLRCSAHLVNKKMNCPKCLRRAKYCSASTMLLLNASPPTTSMMNSISNINDSSSSDSATTAKLPPLSPRDGR</sequence>
<evidence type="ECO:0000256" key="11">
    <source>
        <dbReference type="SAM" id="MobiDB-lite"/>
    </source>
</evidence>
<feature type="compositionally biased region" description="Low complexity" evidence="11">
    <location>
        <begin position="404"/>
        <end position="418"/>
    </location>
</feature>
<dbReference type="CDD" id="cd07067">
    <property type="entry name" value="HP_PGM_like"/>
    <property type="match status" value="1"/>
</dbReference>